<evidence type="ECO:0008006" key="3">
    <source>
        <dbReference type="Google" id="ProtNLM"/>
    </source>
</evidence>
<evidence type="ECO:0000313" key="1">
    <source>
        <dbReference type="EMBL" id="EZA57381.1"/>
    </source>
</evidence>
<dbReference type="PANTHER" id="PTHR33198">
    <property type="entry name" value="ANK_REP_REGION DOMAIN-CONTAINING PROTEIN-RELATED"/>
    <property type="match status" value="1"/>
</dbReference>
<reference evidence="1 2" key="1">
    <citation type="journal article" date="2014" name="Curr. Biol.">
        <title>The genome of the clonal raider ant Cerapachys biroi.</title>
        <authorList>
            <person name="Oxley P.R."/>
            <person name="Ji L."/>
            <person name="Fetter-Pruneda I."/>
            <person name="McKenzie S.K."/>
            <person name="Li C."/>
            <person name="Hu H."/>
            <person name="Zhang G."/>
            <person name="Kronauer D.J."/>
        </authorList>
    </citation>
    <scope>NUCLEOTIDE SEQUENCE [LARGE SCALE GENOMIC DNA]</scope>
</reference>
<evidence type="ECO:0000313" key="2">
    <source>
        <dbReference type="Proteomes" id="UP000053097"/>
    </source>
</evidence>
<dbReference type="EMBL" id="KK107149">
    <property type="protein sequence ID" value="EZA57381.1"/>
    <property type="molecule type" value="Genomic_DNA"/>
</dbReference>
<organism evidence="1 2">
    <name type="scientific">Ooceraea biroi</name>
    <name type="common">Clonal raider ant</name>
    <name type="synonym">Cerapachys biroi</name>
    <dbReference type="NCBI Taxonomy" id="2015173"/>
    <lineage>
        <taxon>Eukaryota</taxon>
        <taxon>Metazoa</taxon>
        <taxon>Ecdysozoa</taxon>
        <taxon>Arthropoda</taxon>
        <taxon>Hexapoda</taxon>
        <taxon>Insecta</taxon>
        <taxon>Pterygota</taxon>
        <taxon>Neoptera</taxon>
        <taxon>Endopterygota</taxon>
        <taxon>Hymenoptera</taxon>
        <taxon>Apocrita</taxon>
        <taxon>Aculeata</taxon>
        <taxon>Formicoidea</taxon>
        <taxon>Formicidae</taxon>
        <taxon>Dorylinae</taxon>
        <taxon>Ooceraea</taxon>
    </lineage>
</organism>
<protein>
    <recommendedName>
        <fullName evidence="3">Retrotransposon gag domain-containing protein</fullName>
    </recommendedName>
</protein>
<dbReference type="AlphaFoldDB" id="A0A026WNX9"/>
<sequence>MTDHLNPKPSEVMEKSQFYKARKEQGESVAEFAAQLKKLLHNCNFSNLRDSLRDQLVCKLRDQDTRVKLFETESLTYDSALKGAITRETALRNASNSIHK</sequence>
<proteinExistence type="predicted"/>
<accession>A0A026WNX9</accession>
<dbReference type="Proteomes" id="UP000053097">
    <property type="component" value="Unassembled WGS sequence"/>
</dbReference>
<keyword evidence="2" id="KW-1185">Reference proteome</keyword>
<dbReference type="OMA" id="KHQKPER"/>
<name>A0A026WNX9_OOCBI</name>
<dbReference type="PANTHER" id="PTHR33198:SF19">
    <property type="entry name" value="CCHC-TYPE DOMAIN-CONTAINING PROTEIN"/>
    <property type="match status" value="1"/>
</dbReference>
<gene>
    <name evidence="1" type="ORF">X777_02644</name>
</gene>